<feature type="region of interest" description="Disordered" evidence="1">
    <location>
        <begin position="1"/>
        <end position="67"/>
    </location>
</feature>
<organism evidence="2">
    <name type="scientific">Oryza glumipatula</name>
    <dbReference type="NCBI Taxonomy" id="40148"/>
    <lineage>
        <taxon>Eukaryota</taxon>
        <taxon>Viridiplantae</taxon>
        <taxon>Streptophyta</taxon>
        <taxon>Embryophyta</taxon>
        <taxon>Tracheophyta</taxon>
        <taxon>Spermatophyta</taxon>
        <taxon>Magnoliopsida</taxon>
        <taxon>Liliopsida</taxon>
        <taxon>Poales</taxon>
        <taxon>Poaceae</taxon>
        <taxon>BOP clade</taxon>
        <taxon>Oryzoideae</taxon>
        <taxon>Oryzeae</taxon>
        <taxon>Oryzinae</taxon>
        <taxon>Oryza</taxon>
    </lineage>
</organism>
<dbReference type="EnsemblPlants" id="OGLUM03G01900.1">
    <property type="protein sequence ID" value="OGLUM03G01900.1"/>
    <property type="gene ID" value="OGLUM03G01900"/>
</dbReference>
<name>A0A0D9Z1F8_9ORYZ</name>
<feature type="compositionally biased region" description="Basic and acidic residues" evidence="1">
    <location>
        <begin position="44"/>
        <end position="67"/>
    </location>
</feature>
<dbReference type="Gramene" id="OGLUM03G01900.1">
    <property type="protein sequence ID" value="OGLUM03G01900.1"/>
    <property type="gene ID" value="OGLUM03G01900"/>
</dbReference>
<keyword evidence="3" id="KW-1185">Reference proteome</keyword>
<proteinExistence type="predicted"/>
<dbReference type="HOGENOM" id="CLU_1672025_0_0_1"/>
<evidence type="ECO:0000256" key="1">
    <source>
        <dbReference type="SAM" id="MobiDB-lite"/>
    </source>
</evidence>
<sequence>MAPEVQPSPSSLPPPLTGAGRRRHCRCRRVGGEGGDSEELGGGRGEREGERERGVEVEHAREETKEVECALPVEPERETVGEAGEREWLGGRRRHEREVRRRELLEGVVQVPCRHVLRRRLSASSEVEMPRYQAADGGVLFALSLGMMPGTQVPRSDI</sequence>
<evidence type="ECO:0000313" key="3">
    <source>
        <dbReference type="Proteomes" id="UP000026961"/>
    </source>
</evidence>
<accession>A0A0D9Z1F8</accession>
<reference evidence="2" key="2">
    <citation type="submission" date="2018-05" db="EMBL/GenBank/DDBJ databases">
        <title>OgluRS3 (Oryza glumaepatula Reference Sequence Version 3).</title>
        <authorList>
            <person name="Zhang J."/>
            <person name="Kudrna D."/>
            <person name="Lee S."/>
            <person name="Talag J."/>
            <person name="Welchert J."/>
            <person name="Wing R.A."/>
        </authorList>
    </citation>
    <scope>NUCLEOTIDE SEQUENCE [LARGE SCALE GENOMIC DNA]</scope>
</reference>
<dbReference type="AlphaFoldDB" id="A0A0D9Z1F8"/>
<evidence type="ECO:0000313" key="2">
    <source>
        <dbReference type="EnsemblPlants" id="OGLUM03G01900.1"/>
    </source>
</evidence>
<protein>
    <submittedName>
        <fullName evidence="2">Uncharacterized protein</fullName>
    </submittedName>
</protein>
<dbReference type="Proteomes" id="UP000026961">
    <property type="component" value="Chromosome 3"/>
</dbReference>
<feature type="compositionally biased region" description="Basic residues" evidence="1">
    <location>
        <begin position="20"/>
        <end position="29"/>
    </location>
</feature>
<reference evidence="2" key="1">
    <citation type="submission" date="2015-04" db="UniProtKB">
        <authorList>
            <consortium name="EnsemblPlants"/>
        </authorList>
    </citation>
    <scope>IDENTIFICATION</scope>
</reference>